<evidence type="ECO:0000256" key="3">
    <source>
        <dbReference type="ARBA" id="ARBA00023082"/>
    </source>
</evidence>
<dbReference type="SUPFAM" id="SSF88946">
    <property type="entry name" value="Sigma2 domain of RNA polymerase sigma factors"/>
    <property type="match status" value="1"/>
</dbReference>
<gene>
    <name evidence="7" type="ORF">IZT61_08460</name>
</gene>
<dbReference type="CDD" id="cd06171">
    <property type="entry name" value="Sigma70_r4"/>
    <property type="match status" value="1"/>
</dbReference>
<feature type="domain" description="RNA polymerase sigma factor 70 region 4 type 2" evidence="6">
    <location>
        <begin position="109"/>
        <end position="157"/>
    </location>
</feature>
<dbReference type="Pfam" id="PF08281">
    <property type="entry name" value="Sigma70_r4_2"/>
    <property type="match status" value="1"/>
</dbReference>
<keyword evidence="4" id="KW-0804">Transcription</keyword>
<evidence type="ECO:0000259" key="6">
    <source>
        <dbReference type="Pfam" id="PF08281"/>
    </source>
</evidence>
<dbReference type="GO" id="GO:0016987">
    <property type="term" value="F:sigma factor activity"/>
    <property type="evidence" value="ECO:0007669"/>
    <property type="project" value="UniProtKB-KW"/>
</dbReference>
<proteinExistence type="inferred from homology"/>
<protein>
    <submittedName>
        <fullName evidence="7">Sigma-70 family RNA polymerase sigma factor</fullName>
    </submittedName>
</protein>
<reference evidence="7 8" key="1">
    <citation type="submission" date="2020-11" db="EMBL/GenBank/DDBJ databases">
        <title>Pedobacter endophytica, an endophytic bacteria isolated form Carex pumila.</title>
        <authorList>
            <person name="Peng Y."/>
            <person name="Jiang L."/>
            <person name="Lee J."/>
        </authorList>
    </citation>
    <scope>NUCLEOTIDE SEQUENCE [LARGE SCALE GENOMIC DNA]</scope>
    <source>
        <strain evidence="7 8">JBR3-12</strain>
    </source>
</reference>
<keyword evidence="3" id="KW-0731">Sigma factor</keyword>
<dbReference type="InterPro" id="IPR036388">
    <property type="entry name" value="WH-like_DNA-bd_sf"/>
</dbReference>
<evidence type="ECO:0000256" key="4">
    <source>
        <dbReference type="ARBA" id="ARBA00023163"/>
    </source>
</evidence>
<dbReference type="AlphaFoldDB" id="A0A7S9Q107"/>
<dbReference type="InterPro" id="IPR013324">
    <property type="entry name" value="RNA_pol_sigma_r3/r4-like"/>
</dbReference>
<dbReference type="InterPro" id="IPR039425">
    <property type="entry name" value="RNA_pol_sigma-70-like"/>
</dbReference>
<dbReference type="GO" id="GO:0003677">
    <property type="term" value="F:DNA binding"/>
    <property type="evidence" value="ECO:0007669"/>
    <property type="project" value="InterPro"/>
</dbReference>
<dbReference type="InterPro" id="IPR013249">
    <property type="entry name" value="RNA_pol_sigma70_r4_t2"/>
</dbReference>
<dbReference type="Pfam" id="PF04542">
    <property type="entry name" value="Sigma70_r2"/>
    <property type="match status" value="1"/>
</dbReference>
<evidence type="ECO:0000313" key="8">
    <source>
        <dbReference type="Proteomes" id="UP000594759"/>
    </source>
</evidence>
<evidence type="ECO:0000256" key="2">
    <source>
        <dbReference type="ARBA" id="ARBA00023015"/>
    </source>
</evidence>
<evidence type="ECO:0000313" key="7">
    <source>
        <dbReference type="EMBL" id="QPH41272.1"/>
    </source>
</evidence>
<sequence>MDTLKFANNINSHMRMLRSNALKFTKNIDDADDLVQETLIKAFRFSEKFEKGTNFKGWLFMIMRNTFINSYHKITRSRAVIDHDHDLSDQSMLYGAVGNSCTSKMVMDDIHKAIDQLPEVYRYPFLRYFEGYKYSEIAGELNIPLGTVKTHIHMAREILKKHLKTYHASNPNESF</sequence>
<dbReference type="NCBIfam" id="TIGR02937">
    <property type="entry name" value="sigma70-ECF"/>
    <property type="match status" value="1"/>
</dbReference>
<dbReference type="InterPro" id="IPR013325">
    <property type="entry name" value="RNA_pol_sigma_r2"/>
</dbReference>
<dbReference type="EMBL" id="CP064939">
    <property type="protein sequence ID" value="QPH41272.1"/>
    <property type="molecule type" value="Genomic_DNA"/>
</dbReference>
<evidence type="ECO:0000256" key="1">
    <source>
        <dbReference type="ARBA" id="ARBA00010641"/>
    </source>
</evidence>
<comment type="similarity">
    <text evidence="1">Belongs to the sigma-70 factor family. ECF subfamily.</text>
</comment>
<name>A0A7S9Q107_9SPHI</name>
<dbReference type="RefSeq" id="WP_196100723.1">
    <property type="nucleotide sequence ID" value="NZ_CP064939.1"/>
</dbReference>
<dbReference type="KEGG" id="pex:IZT61_08460"/>
<dbReference type="PANTHER" id="PTHR43133:SF25">
    <property type="entry name" value="RNA POLYMERASE SIGMA FACTOR RFAY-RELATED"/>
    <property type="match status" value="1"/>
</dbReference>
<dbReference type="Gene3D" id="1.10.1740.10">
    <property type="match status" value="1"/>
</dbReference>
<keyword evidence="2" id="KW-0805">Transcription regulation</keyword>
<evidence type="ECO:0000259" key="5">
    <source>
        <dbReference type="Pfam" id="PF04542"/>
    </source>
</evidence>
<dbReference type="GO" id="GO:0006352">
    <property type="term" value="P:DNA-templated transcription initiation"/>
    <property type="evidence" value="ECO:0007669"/>
    <property type="project" value="InterPro"/>
</dbReference>
<dbReference type="InterPro" id="IPR014284">
    <property type="entry name" value="RNA_pol_sigma-70_dom"/>
</dbReference>
<organism evidence="7 8">
    <name type="scientific">Pedobacter endophyticus</name>
    <dbReference type="NCBI Taxonomy" id="2789740"/>
    <lineage>
        <taxon>Bacteria</taxon>
        <taxon>Pseudomonadati</taxon>
        <taxon>Bacteroidota</taxon>
        <taxon>Sphingobacteriia</taxon>
        <taxon>Sphingobacteriales</taxon>
        <taxon>Sphingobacteriaceae</taxon>
        <taxon>Pedobacter</taxon>
    </lineage>
</organism>
<dbReference type="PANTHER" id="PTHR43133">
    <property type="entry name" value="RNA POLYMERASE ECF-TYPE SIGMA FACTO"/>
    <property type="match status" value="1"/>
</dbReference>
<accession>A0A7S9Q107</accession>
<dbReference type="SUPFAM" id="SSF88659">
    <property type="entry name" value="Sigma3 and sigma4 domains of RNA polymerase sigma factors"/>
    <property type="match status" value="1"/>
</dbReference>
<dbReference type="Proteomes" id="UP000594759">
    <property type="component" value="Chromosome"/>
</dbReference>
<keyword evidence="8" id="KW-1185">Reference proteome</keyword>
<dbReference type="InterPro" id="IPR007627">
    <property type="entry name" value="RNA_pol_sigma70_r2"/>
</dbReference>
<dbReference type="Gene3D" id="1.10.10.10">
    <property type="entry name" value="Winged helix-like DNA-binding domain superfamily/Winged helix DNA-binding domain"/>
    <property type="match status" value="1"/>
</dbReference>
<feature type="domain" description="RNA polymerase sigma-70 region 2" evidence="5">
    <location>
        <begin position="10"/>
        <end position="73"/>
    </location>
</feature>